<dbReference type="CDD" id="cd20223">
    <property type="entry name" value="PFM_epsilon-toxin-like"/>
    <property type="match status" value="1"/>
</dbReference>
<dbReference type="InterPro" id="IPR004991">
    <property type="entry name" value="Aerolysin-like"/>
</dbReference>
<dbReference type="Pfam" id="PF03318">
    <property type="entry name" value="ETX_MTX2"/>
    <property type="match status" value="1"/>
</dbReference>
<feature type="repeat" description="Cell wall-binding" evidence="2">
    <location>
        <begin position="319"/>
        <end position="338"/>
    </location>
</feature>
<sequence>MKQTIKGRIDFLGIAAGNFTQEFNEQYTYSQADQKLTSKTMTITAPSQELDVPVGQKGTIDIFLQQTKSTGTVEGTSRLSGLYTVNEHADGRVYLNIYKKLKIIQELYPELWTVLHEKGISLDDDTKEVVYKGKIGYESINGAKIHVVPKLEGAPQSQAIDVPIKSTNNESQINFYLNGGKDNNLDIDVGPDLKKAMQSLLMNGVKKGWQTVDGKWYYYGQTGDGSGLKEGELAKSWWRLIGGKWYYFNDDGSMVTGWKQIDGKTYYFGNDGAQVGKSGSKEIEGKLYLFDENGAQVKGSGWAKRDGKWYYLNDDGSMKAGWQQDGGRWYYVNQEGSMKTGWLQDNNKWYYFKTE</sequence>
<keyword evidence="1" id="KW-0677">Repeat</keyword>
<protein>
    <recommendedName>
        <fullName evidence="5">N-acetylmuramoyl-L-alanine amidase family protein</fullName>
    </recommendedName>
</protein>
<feature type="repeat" description="Cell wall-binding" evidence="2">
    <location>
        <begin position="339"/>
        <end position="355"/>
    </location>
</feature>
<comment type="caution">
    <text evidence="3">The sequence shown here is derived from an EMBL/GenBank/DDBJ whole genome shotgun (WGS) entry which is preliminary data.</text>
</comment>
<reference evidence="3 4" key="1">
    <citation type="submission" date="2017-09" db="EMBL/GenBank/DDBJ databases">
        <title>Large-scale bioinformatics analysis of Bacillus genomes uncovers conserved roles of natural products in bacterial physiology.</title>
        <authorList>
            <consortium name="Agbiome Team Llc"/>
            <person name="Bleich R.M."/>
            <person name="Grubbs K.J."/>
            <person name="Santa Maria K.C."/>
            <person name="Allen S.E."/>
            <person name="Farag S."/>
            <person name="Shank E.A."/>
            <person name="Bowers A."/>
        </authorList>
    </citation>
    <scope>NUCLEOTIDE SEQUENCE [LARGE SCALE GENOMIC DNA]</scope>
    <source>
        <strain evidence="3 4">AFS060282</strain>
    </source>
</reference>
<dbReference type="SUPFAM" id="SSF56973">
    <property type="entry name" value="Aerolisin/ETX pore-forming domain"/>
    <property type="match status" value="1"/>
</dbReference>
<dbReference type="Gene3D" id="2.10.270.10">
    <property type="entry name" value="Cholin Binding"/>
    <property type="match status" value="3"/>
</dbReference>
<dbReference type="Pfam" id="PF01473">
    <property type="entry name" value="Choline_bind_1"/>
    <property type="match status" value="1"/>
</dbReference>
<organism evidence="3 4">
    <name type="scientific">Bacillus cereus</name>
    <dbReference type="NCBI Taxonomy" id="1396"/>
    <lineage>
        <taxon>Bacteria</taxon>
        <taxon>Bacillati</taxon>
        <taxon>Bacillota</taxon>
        <taxon>Bacilli</taxon>
        <taxon>Bacillales</taxon>
        <taxon>Bacillaceae</taxon>
        <taxon>Bacillus</taxon>
        <taxon>Bacillus cereus group</taxon>
    </lineage>
</organism>
<gene>
    <name evidence="3" type="ORF">COK98_25825</name>
</gene>
<dbReference type="PROSITE" id="PS51170">
    <property type="entry name" value="CW"/>
    <property type="match status" value="6"/>
</dbReference>
<evidence type="ECO:0000313" key="3">
    <source>
        <dbReference type="EMBL" id="PFV02850.1"/>
    </source>
</evidence>
<proteinExistence type="predicted"/>
<dbReference type="AlphaFoldDB" id="A0A9X7B8S9"/>
<dbReference type="Gene3D" id="2.170.15.10">
    <property type="entry name" value="Proaerolysin, chain A, domain 3"/>
    <property type="match status" value="1"/>
</dbReference>
<evidence type="ECO:0008006" key="5">
    <source>
        <dbReference type="Google" id="ProtNLM"/>
    </source>
</evidence>
<dbReference type="InterPro" id="IPR018337">
    <property type="entry name" value="Cell_wall/Cho-bd_repeat"/>
</dbReference>
<dbReference type="SUPFAM" id="SSF69360">
    <property type="entry name" value="Cell wall binding repeat"/>
    <property type="match status" value="1"/>
</dbReference>
<evidence type="ECO:0000256" key="2">
    <source>
        <dbReference type="PROSITE-ProRule" id="PRU00591"/>
    </source>
</evidence>
<accession>A0A9X7B8S9</accession>
<dbReference type="Proteomes" id="UP000226257">
    <property type="component" value="Unassembled WGS sequence"/>
</dbReference>
<feature type="repeat" description="Cell wall-binding" evidence="2">
    <location>
        <begin position="299"/>
        <end position="318"/>
    </location>
</feature>
<evidence type="ECO:0000256" key="1">
    <source>
        <dbReference type="ARBA" id="ARBA00022737"/>
    </source>
</evidence>
<evidence type="ECO:0000313" key="4">
    <source>
        <dbReference type="Proteomes" id="UP000226257"/>
    </source>
</evidence>
<dbReference type="RefSeq" id="WP_098660152.1">
    <property type="nucleotide sequence ID" value="NZ_NVDQ01000037.1"/>
</dbReference>
<dbReference type="EMBL" id="NVDQ01000037">
    <property type="protein sequence ID" value="PFV02850.1"/>
    <property type="molecule type" value="Genomic_DNA"/>
</dbReference>
<name>A0A9X7B8S9_BACCE</name>
<feature type="repeat" description="Cell wall-binding" evidence="2">
    <location>
        <begin position="235"/>
        <end position="254"/>
    </location>
</feature>
<dbReference type="Pfam" id="PF19127">
    <property type="entry name" value="Choline_bind_3"/>
    <property type="match status" value="3"/>
</dbReference>
<feature type="repeat" description="Cell wall-binding" evidence="2">
    <location>
        <begin position="255"/>
        <end position="274"/>
    </location>
</feature>
<feature type="repeat" description="Cell wall-binding" evidence="2">
    <location>
        <begin position="206"/>
        <end position="225"/>
    </location>
</feature>